<feature type="compositionally biased region" description="Basic and acidic residues" evidence="1">
    <location>
        <begin position="1"/>
        <end position="14"/>
    </location>
</feature>
<evidence type="ECO:0000313" key="3">
    <source>
        <dbReference type="Proteomes" id="UP001311915"/>
    </source>
</evidence>
<dbReference type="EMBL" id="JAWPEI010000038">
    <property type="protein sequence ID" value="KAK4706935.1"/>
    <property type="molecule type" value="Genomic_DNA"/>
</dbReference>
<dbReference type="AlphaFoldDB" id="A0AAV9K2J3"/>
<sequence length="126" mass="13946">MSPEDHNLIKHGLPDDSGNPNLTRDCPYSRKAKGDVQLLADVVEHTSICTIKDDIVAFEEPPEVTPISHGLESQLTDVLFQTSDLKEKEVNVISGIETPYVQLAIYPAKCDRPIQVIAFMDTRAVT</sequence>
<reference evidence="2 3" key="1">
    <citation type="submission" date="2023-10" db="EMBL/GenBank/DDBJ databases">
        <title>Genome-Wide Identification Analysis in wild type Solanum Pinnatisectum Reveals Some Genes Defensing Phytophthora Infestans.</title>
        <authorList>
            <person name="Sun C."/>
        </authorList>
    </citation>
    <scope>NUCLEOTIDE SEQUENCE [LARGE SCALE GENOMIC DNA]</scope>
    <source>
        <strain evidence="2">LQN</strain>
        <tissue evidence="2">Leaf</tissue>
    </source>
</reference>
<accession>A0AAV9K2J3</accession>
<comment type="caution">
    <text evidence="2">The sequence shown here is derived from an EMBL/GenBank/DDBJ whole genome shotgun (WGS) entry which is preliminary data.</text>
</comment>
<organism evidence="2 3">
    <name type="scientific">Solanum pinnatisectum</name>
    <name type="common">tansyleaf nightshade</name>
    <dbReference type="NCBI Taxonomy" id="50273"/>
    <lineage>
        <taxon>Eukaryota</taxon>
        <taxon>Viridiplantae</taxon>
        <taxon>Streptophyta</taxon>
        <taxon>Embryophyta</taxon>
        <taxon>Tracheophyta</taxon>
        <taxon>Spermatophyta</taxon>
        <taxon>Magnoliopsida</taxon>
        <taxon>eudicotyledons</taxon>
        <taxon>Gunneridae</taxon>
        <taxon>Pentapetalae</taxon>
        <taxon>asterids</taxon>
        <taxon>lamiids</taxon>
        <taxon>Solanales</taxon>
        <taxon>Solanaceae</taxon>
        <taxon>Solanoideae</taxon>
        <taxon>Solaneae</taxon>
        <taxon>Solanum</taxon>
    </lineage>
</organism>
<dbReference type="Proteomes" id="UP001311915">
    <property type="component" value="Unassembled WGS sequence"/>
</dbReference>
<gene>
    <name evidence="2" type="ORF">R3W88_033496</name>
</gene>
<evidence type="ECO:0000313" key="2">
    <source>
        <dbReference type="EMBL" id="KAK4706935.1"/>
    </source>
</evidence>
<feature type="region of interest" description="Disordered" evidence="1">
    <location>
        <begin position="1"/>
        <end position="24"/>
    </location>
</feature>
<proteinExistence type="predicted"/>
<name>A0AAV9K2J3_9SOLN</name>
<keyword evidence="3" id="KW-1185">Reference proteome</keyword>
<protein>
    <recommendedName>
        <fullName evidence="4">Reverse transcriptase/retrotransposon-derived protein RNase H-like domain-containing protein</fullName>
    </recommendedName>
</protein>
<evidence type="ECO:0008006" key="4">
    <source>
        <dbReference type="Google" id="ProtNLM"/>
    </source>
</evidence>
<evidence type="ECO:0000256" key="1">
    <source>
        <dbReference type="SAM" id="MobiDB-lite"/>
    </source>
</evidence>